<dbReference type="Proteomes" id="UP001057402">
    <property type="component" value="Chromosome 7"/>
</dbReference>
<sequence>MRTGLPRISEARRQRARMRNLLRSEGLEDVAWSSTKSKRIHLTSHDIYSRCMFTSLGYRAPGLRDGSKPDHPSMLSLFLSVKNLSGSKSSGLSQKYGDRWRLYT</sequence>
<organism evidence="1 2">
    <name type="scientific">Melastoma candidum</name>
    <dbReference type="NCBI Taxonomy" id="119954"/>
    <lineage>
        <taxon>Eukaryota</taxon>
        <taxon>Viridiplantae</taxon>
        <taxon>Streptophyta</taxon>
        <taxon>Embryophyta</taxon>
        <taxon>Tracheophyta</taxon>
        <taxon>Spermatophyta</taxon>
        <taxon>Magnoliopsida</taxon>
        <taxon>eudicotyledons</taxon>
        <taxon>Gunneridae</taxon>
        <taxon>Pentapetalae</taxon>
        <taxon>rosids</taxon>
        <taxon>malvids</taxon>
        <taxon>Myrtales</taxon>
        <taxon>Melastomataceae</taxon>
        <taxon>Melastomatoideae</taxon>
        <taxon>Melastomateae</taxon>
        <taxon>Melastoma</taxon>
    </lineage>
</organism>
<dbReference type="EMBL" id="CM042886">
    <property type="protein sequence ID" value="KAI4338965.1"/>
    <property type="molecule type" value="Genomic_DNA"/>
</dbReference>
<gene>
    <name evidence="1" type="ORF">MLD38_023963</name>
</gene>
<keyword evidence="2" id="KW-1185">Reference proteome</keyword>
<comment type="caution">
    <text evidence="1">The sequence shown here is derived from an EMBL/GenBank/DDBJ whole genome shotgun (WGS) entry which is preliminary data.</text>
</comment>
<accession>A0ACB9NQW3</accession>
<reference evidence="2" key="1">
    <citation type="journal article" date="2023" name="Front. Plant Sci.">
        <title>Chromosomal-level genome assembly of Melastoma candidum provides insights into trichome evolution.</title>
        <authorList>
            <person name="Zhong Y."/>
            <person name="Wu W."/>
            <person name="Sun C."/>
            <person name="Zou P."/>
            <person name="Liu Y."/>
            <person name="Dai S."/>
            <person name="Zhou R."/>
        </authorList>
    </citation>
    <scope>NUCLEOTIDE SEQUENCE [LARGE SCALE GENOMIC DNA]</scope>
</reference>
<name>A0ACB9NQW3_9MYRT</name>
<proteinExistence type="predicted"/>
<evidence type="ECO:0000313" key="1">
    <source>
        <dbReference type="EMBL" id="KAI4338965.1"/>
    </source>
</evidence>
<protein>
    <submittedName>
        <fullName evidence="1">Uncharacterized protein</fullName>
    </submittedName>
</protein>
<evidence type="ECO:0000313" key="2">
    <source>
        <dbReference type="Proteomes" id="UP001057402"/>
    </source>
</evidence>